<keyword evidence="1" id="KW-0812">Transmembrane</keyword>
<gene>
    <name evidence="3" type="ORF">I7X39_11970</name>
</gene>
<keyword evidence="1" id="KW-0472">Membrane</keyword>
<dbReference type="Pfam" id="PF13539">
    <property type="entry name" value="Peptidase_M15_4"/>
    <property type="match status" value="1"/>
</dbReference>
<evidence type="ECO:0000259" key="2">
    <source>
        <dbReference type="Pfam" id="PF13539"/>
    </source>
</evidence>
<dbReference type="Proteomes" id="UP000613266">
    <property type="component" value="Unassembled WGS sequence"/>
</dbReference>
<accession>A0A931J4Y3</accession>
<comment type="caution">
    <text evidence="3">The sequence shown here is derived from an EMBL/GenBank/DDBJ whole genome shotgun (WGS) entry which is preliminary data.</text>
</comment>
<dbReference type="Gene3D" id="3.30.1380.10">
    <property type="match status" value="1"/>
</dbReference>
<evidence type="ECO:0000256" key="1">
    <source>
        <dbReference type="SAM" id="Phobius"/>
    </source>
</evidence>
<feature type="transmembrane region" description="Helical" evidence="1">
    <location>
        <begin position="76"/>
        <end position="98"/>
    </location>
</feature>
<proteinExistence type="predicted"/>
<dbReference type="EMBL" id="JAEDAK010000007">
    <property type="protein sequence ID" value="MBH9577619.1"/>
    <property type="molecule type" value="Genomic_DNA"/>
</dbReference>
<protein>
    <submittedName>
        <fullName evidence="3">M15 family metallopeptidase</fullName>
    </submittedName>
</protein>
<dbReference type="InterPro" id="IPR039561">
    <property type="entry name" value="Peptidase_M15C"/>
</dbReference>
<dbReference type="GO" id="GO:0008233">
    <property type="term" value="F:peptidase activity"/>
    <property type="evidence" value="ECO:0007669"/>
    <property type="project" value="InterPro"/>
</dbReference>
<dbReference type="AlphaFoldDB" id="A0A931J4Y3"/>
<dbReference type="SUPFAM" id="SSF55166">
    <property type="entry name" value="Hedgehog/DD-peptidase"/>
    <property type="match status" value="1"/>
</dbReference>
<organism evidence="3 4">
    <name type="scientific">Inhella proteolytica</name>
    <dbReference type="NCBI Taxonomy" id="2795029"/>
    <lineage>
        <taxon>Bacteria</taxon>
        <taxon>Pseudomonadati</taxon>
        <taxon>Pseudomonadota</taxon>
        <taxon>Betaproteobacteria</taxon>
        <taxon>Burkholderiales</taxon>
        <taxon>Sphaerotilaceae</taxon>
        <taxon>Inhella</taxon>
    </lineage>
</organism>
<reference evidence="3" key="1">
    <citation type="submission" date="2020-12" db="EMBL/GenBank/DDBJ databases">
        <title>The genome sequence of Inhella sp. 1Y17.</title>
        <authorList>
            <person name="Liu Y."/>
        </authorList>
    </citation>
    <scope>NUCLEOTIDE SEQUENCE</scope>
    <source>
        <strain evidence="3">1Y17</strain>
    </source>
</reference>
<sequence length="288" mass="32260">MLLGVIVGLFLYLLAACALALLLLVPGARAATWRGLARGHSRLRSWQWRQAQVAQSLSHKAGARGVHWLGFVRRHAWPIGLALLVLLLVPAALGLLRLRLPADTYDHRLERPRDERIAALLMGEQLVPPPTLPPELFLQRELEQARPLVRSANREWALLDAEFRQRLLVVFQILKERHGYEAVLIEGYRSPERQAALQALGPQVTQAGAFESYHQHGLAADVAFLREGRIVISEREPYAMQGYQMLGAAAESVGLTWGGGWRSLKDYGHVELRRPGVLRREAGHAHTH</sequence>
<dbReference type="CDD" id="cd14845">
    <property type="entry name" value="L-Ala-D-Glu_peptidase_like"/>
    <property type="match status" value="1"/>
</dbReference>
<dbReference type="InterPro" id="IPR009045">
    <property type="entry name" value="Zn_M74/Hedgehog-like"/>
</dbReference>
<evidence type="ECO:0000313" key="4">
    <source>
        <dbReference type="Proteomes" id="UP000613266"/>
    </source>
</evidence>
<keyword evidence="4" id="KW-1185">Reference proteome</keyword>
<name>A0A931J4Y3_9BURK</name>
<evidence type="ECO:0000313" key="3">
    <source>
        <dbReference type="EMBL" id="MBH9577619.1"/>
    </source>
</evidence>
<feature type="domain" description="Peptidase M15C" evidence="2">
    <location>
        <begin position="207"/>
        <end position="272"/>
    </location>
</feature>
<keyword evidence="1" id="KW-1133">Transmembrane helix</keyword>